<sequence length="210" mass="22259">MNKQRENTKRVNNKRSTKSLLYKAVIILAVLIVLVLAALWISGNESEQLLSREQAEQAVLKEYAGTVESLRLQSGKYVAELETAQGLYELKLDGATGDILSIVLLKRAAEPAVQPTPAASQAPAGGATAAPSPAPSPSAQRVVSEDEAVRLALQEVAGEPDDVDTGINDSGAFYLVEIKTSDGREAVVQVNAISGSIMSVTWEEPDGDNS</sequence>
<feature type="region of interest" description="Disordered" evidence="1">
    <location>
        <begin position="115"/>
        <end position="143"/>
    </location>
</feature>
<keyword evidence="2" id="KW-1133">Transmembrane helix</keyword>
<keyword evidence="5" id="KW-1185">Reference proteome</keyword>
<gene>
    <name evidence="4" type="ORF">GC101_32405</name>
</gene>
<comment type="caution">
    <text evidence="4">The sequence shown here is derived from an EMBL/GenBank/DDBJ whole genome shotgun (WGS) entry which is preliminary data.</text>
</comment>
<keyword evidence="2" id="KW-0812">Transmembrane</keyword>
<accession>A0ABX1YR63</accession>
<feature type="domain" description="PepSY" evidence="3">
    <location>
        <begin position="143"/>
        <end position="200"/>
    </location>
</feature>
<keyword evidence="2" id="KW-0472">Membrane</keyword>
<dbReference type="RefSeq" id="WP_171720664.1">
    <property type="nucleotide sequence ID" value="NZ_WHOB01000093.1"/>
</dbReference>
<evidence type="ECO:0000313" key="5">
    <source>
        <dbReference type="Proteomes" id="UP000596857"/>
    </source>
</evidence>
<protein>
    <recommendedName>
        <fullName evidence="3">PepSY domain-containing protein</fullName>
    </recommendedName>
</protein>
<dbReference type="InterPro" id="IPR025711">
    <property type="entry name" value="PepSY"/>
</dbReference>
<dbReference type="Proteomes" id="UP000596857">
    <property type="component" value="Unassembled WGS sequence"/>
</dbReference>
<evidence type="ECO:0000256" key="2">
    <source>
        <dbReference type="SAM" id="Phobius"/>
    </source>
</evidence>
<organism evidence="4 5">
    <name type="scientific">Paenibacillus phytohabitans</name>
    <dbReference type="NCBI Taxonomy" id="2654978"/>
    <lineage>
        <taxon>Bacteria</taxon>
        <taxon>Bacillati</taxon>
        <taxon>Bacillota</taxon>
        <taxon>Bacilli</taxon>
        <taxon>Bacillales</taxon>
        <taxon>Paenibacillaceae</taxon>
        <taxon>Paenibacillus</taxon>
    </lineage>
</organism>
<feature type="compositionally biased region" description="Low complexity" evidence="1">
    <location>
        <begin position="115"/>
        <end position="131"/>
    </location>
</feature>
<feature type="transmembrane region" description="Helical" evidence="2">
    <location>
        <begin position="20"/>
        <end position="41"/>
    </location>
</feature>
<evidence type="ECO:0000259" key="3">
    <source>
        <dbReference type="Pfam" id="PF03413"/>
    </source>
</evidence>
<dbReference type="Pfam" id="PF03413">
    <property type="entry name" value="PepSY"/>
    <property type="match status" value="1"/>
</dbReference>
<dbReference type="EMBL" id="WHOB01000093">
    <property type="protein sequence ID" value="NOU83562.1"/>
    <property type="molecule type" value="Genomic_DNA"/>
</dbReference>
<dbReference type="Gene3D" id="3.10.450.40">
    <property type="match status" value="2"/>
</dbReference>
<evidence type="ECO:0000313" key="4">
    <source>
        <dbReference type="EMBL" id="NOU83562.1"/>
    </source>
</evidence>
<proteinExistence type="predicted"/>
<name>A0ABX1YR63_9BACL</name>
<reference evidence="4 5" key="1">
    <citation type="submission" date="2019-10" db="EMBL/GenBank/DDBJ databases">
        <title>Description of Paenibacillus terricola sp. nov.</title>
        <authorList>
            <person name="Carlier A."/>
            <person name="Qi S."/>
        </authorList>
    </citation>
    <scope>NUCLEOTIDE SEQUENCE [LARGE SCALE GENOMIC DNA]</scope>
    <source>
        <strain evidence="4 5">LMG 31459</strain>
    </source>
</reference>
<evidence type="ECO:0000256" key="1">
    <source>
        <dbReference type="SAM" id="MobiDB-lite"/>
    </source>
</evidence>